<dbReference type="SUPFAM" id="SSF47413">
    <property type="entry name" value="lambda repressor-like DNA-binding domains"/>
    <property type="match status" value="1"/>
</dbReference>
<keyword evidence="2" id="KW-1185">Reference proteome</keyword>
<dbReference type="CDD" id="cd00093">
    <property type="entry name" value="HTH_XRE"/>
    <property type="match status" value="1"/>
</dbReference>
<dbReference type="InterPro" id="IPR010982">
    <property type="entry name" value="Lambda_DNA-bd_dom_sf"/>
</dbReference>
<dbReference type="AlphaFoldDB" id="A0AAN2BK90"/>
<evidence type="ECO:0000313" key="1">
    <source>
        <dbReference type="EMBL" id="BCD97756.1"/>
    </source>
</evidence>
<dbReference type="RefSeq" id="WP_236987235.1">
    <property type="nucleotide sequence ID" value="NZ_AP023086.1"/>
</dbReference>
<dbReference type="KEGG" id="marq:MARGE09_P1957"/>
<dbReference type="Proteomes" id="UP001320119">
    <property type="component" value="Chromosome"/>
</dbReference>
<accession>A0AAN2BK90</accession>
<gene>
    <name evidence="1" type="ORF">MARGE09_P1957</name>
</gene>
<name>A0AAN2BK90_9GAMM</name>
<dbReference type="EMBL" id="AP023086">
    <property type="protein sequence ID" value="BCD97756.1"/>
    <property type="molecule type" value="Genomic_DNA"/>
</dbReference>
<dbReference type="InterPro" id="IPR001387">
    <property type="entry name" value="Cro/C1-type_HTH"/>
</dbReference>
<protein>
    <submittedName>
        <fullName evidence="1">Uncharacterized protein</fullName>
    </submittedName>
</protein>
<proteinExistence type="predicted"/>
<evidence type="ECO:0000313" key="2">
    <source>
        <dbReference type="Proteomes" id="UP001320119"/>
    </source>
</evidence>
<sequence length="253" mass="28090">MTHNECKEVLRFCVAKGIGLHHVVTMLSQALDVSLGDVARKSGHNRNTLYNALKGVQNPSESLKRHVSEALGIDPWDATRDLLVADTAAWTPSQLESLYTLHEKHRVPSRITFMLALRLVNKTKGDCAQHVNYERYPFNGLISGSDAPTTTQRKKLCAFTGFDHFAFAAQAGNQNPTKATLKALFEAHRSLHVPTTYTTSMMGQWIGTTLSTIATTIGCPSAEVQRAIANKTRASSALRDYFKTTFHFDPWEQ</sequence>
<organism evidence="1 2">
    <name type="scientific">Marinagarivorans cellulosilyticus</name>
    <dbReference type="NCBI Taxonomy" id="2721545"/>
    <lineage>
        <taxon>Bacteria</taxon>
        <taxon>Pseudomonadati</taxon>
        <taxon>Pseudomonadota</taxon>
        <taxon>Gammaproteobacteria</taxon>
        <taxon>Cellvibrionales</taxon>
        <taxon>Cellvibrionaceae</taxon>
        <taxon>Marinagarivorans</taxon>
    </lineage>
</organism>
<reference evidence="1 2" key="1">
    <citation type="journal article" date="2022" name="IScience">
        <title>An ultrasensitive nanofiber-based assay for enzymatic hydrolysis and deep-sea microbial degradation of cellulose.</title>
        <authorList>
            <person name="Tsudome M."/>
            <person name="Tachioka M."/>
            <person name="Miyazaki M."/>
            <person name="Uchimura K."/>
            <person name="Tsuda M."/>
            <person name="Takaki Y."/>
            <person name="Deguchi S."/>
        </authorList>
    </citation>
    <scope>NUCLEOTIDE SEQUENCE [LARGE SCALE GENOMIC DNA]</scope>
    <source>
        <strain evidence="1 2">GE09</strain>
    </source>
</reference>
<dbReference type="GO" id="GO:0003677">
    <property type="term" value="F:DNA binding"/>
    <property type="evidence" value="ECO:0007669"/>
    <property type="project" value="InterPro"/>
</dbReference>